<dbReference type="SUPFAM" id="SSF51905">
    <property type="entry name" value="FAD/NAD(P)-binding domain"/>
    <property type="match status" value="1"/>
</dbReference>
<dbReference type="InterPro" id="IPR038299">
    <property type="entry name" value="DAO_C_sf"/>
</dbReference>
<organism evidence="11 12">
    <name type="scientific">Candidatus Frankia alpina</name>
    <dbReference type="NCBI Taxonomy" id="2699483"/>
    <lineage>
        <taxon>Bacteria</taxon>
        <taxon>Bacillati</taxon>
        <taxon>Actinomycetota</taxon>
        <taxon>Actinomycetes</taxon>
        <taxon>Frankiales</taxon>
        <taxon>Frankiaceae</taxon>
        <taxon>Frankia</taxon>
    </lineage>
</organism>
<comment type="cofactor">
    <cofactor evidence="1 7">
        <name>FAD</name>
        <dbReference type="ChEBI" id="CHEBI:57692"/>
    </cofactor>
</comment>
<evidence type="ECO:0000313" key="11">
    <source>
        <dbReference type="EMBL" id="THJ75188.1"/>
    </source>
</evidence>
<keyword evidence="4" id="KW-0319">Glycerol metabolism</keyword>
<dbReference type="PRINTS" id="PR01001">
    <property type="entry name" value="FADG3PDH"/>
</dbReference>
<keyword evidence="6 7" id="KW-0560">Oxidoreductase</keyword>
<comment type="similarity">
    <text evidence="2 7">Belongs to the FAD-dependent glycerol-3-phosphate dehydrogenase family.</text>
</comment>
<evidence type="ECO:0000256" key="5">
    <source>
        <dbReference type="ARBA" id="ARBA00022827"/>
    </source>
</evidence>
<dbReference type="PROSITE" id="PS00978">
    <property type="entry name" value="FAD_G3PDH_2"/>
    <property type="match status" value="1"/>
</dbReference>
<evidence type="ECO:0000256" key="8">
    <source>
        <dbReference type="SAM" id="MobiDB-lite"/>
    </source>
</evidence>
<dbReference type="EMBL" id="SSXH01000111">
    <property type="protein sequence ID" value="THJ75188.1"/>
    <property type="molecule type" value="Genomic_DNA"/>
</dbReference>
<dbReference type="EC" id="1.1.5.3" evidence="7"/>
<evidence type="ECO:0000256" key="7">
    <source>
        <dbReference type="RuleBase" id="RU361217"/>
    </source>
</evidence>
<feature type="domain" description="Alpha-glycerophosphate oxidase C-terminal" evidence="10">
    <location>
        <begin position="444"/>
        <end position="544"/>
    </location>
</feature>
<evidence type="ECO:0000256" key="6">
    <source>
        <dbReference type="ARBA" id="ARBA00023002"/>
    </source>
</evidence>
<feature type="region of interest" description="Disordered" evidence="8">
    <location>
        <begin position="374"/>
        <end position="400"/>
    </location>
</feature>
<dbReference type="GO" id="GO:0009331">
    <property type="term" value="C:glycerol-3-phosphate dehydrogenase (FAD) complex"/>
    <property type="evidence" value="ECO:0007669"/>
    <property type="project" value="UniProtKB-UniRule"/>
</dbReference>
<dbReference type="GO" id="GO:0046168">
    <property type="term" value="P:glycerol-3-phosphate catabolic process"/>
    <property type="evidence" value="ECO:0007669"/>
    <property type="project" value="TreeGrafter"/>
</dbReference>
<dbReference type="PROSITE" id="PS00977">
    <property type="entry name" value="FAD_G3PDH_1"/>
    <property type="match status" value="1"/>
</dbReference>
<dbReference type="AlphaFoldDB" id="A0A4S5ES08"/>
<dbReference type="GO" id="GO:0004368">
    <property type="term" value="F:glycerol-3-phosphate dehydrogenase (quinone) activity"/>
    <property type="evidence" value="ECO:0007669"/>
    <property type="project" value="UniProtKB-EC"/>
</dbReference>
<dbReference type="Proteomes" id="UP000305282">
    <property type="component" value="Unassembled WGS sequence"/>
</dbReference>
<name>A0A4S5ES08_9ACTN</name>
<evidence type="ECO:0000256" key="2">
    <source>
        <dbReference type="ARBA" id="ARBA00007330"/>
    </source>
</evidence>
<evidence type="ECO:0000256" key="1">
    <source>
        <dbReference type="ARBA" id="ARBA00001974"/>
    </source>
</evidence>
<evidence type="ECO:0000259" key="10">
    <source>
        <dbReference type="Pfam" id="PF16901"/>
    </source>
</evidence>
<proteinExistence type="inferred from homology"/>
<comment type="caution">
    <text evidence="11">The sequence shown here is derived from an EMBL/GenBank/DDBJ whole genome shotgun (WGS) entry which is preliminary data.</text>
</comment>
<dbReference type="Gene3D" id="3.50.50.60">
    <property type="entry name" value="FAD/NAD(P)-binding domain"/>
    <property type="match status" value="1"/>
</dbReference>
<feature type="domain" description="FAD dependent oxidoreductase" evidence="9">
    <location>
        <begin position="34"/>
        <end position="397"/>
    </location>
</feature>
<evidence type="ECO:0000256" key="3">
    <source>
        <dbReference type="ARBA" id="ARBA00022630"/>
    </source>
</evidence>
<dbReference type="RefSeq" id="WP_136447449.1">
    <property type="nucleotide sequence ID" value="NZ_SSXH01000111.1"/>
</dbReference>
<dbReference type="PANTHER" id="PTHR11985:SF35">
    <property type="entry name" value="ANAEROBIC GLYCEROL-3-PHOSPHATE DEHYDROGENASE SUBUNIT A"/>
    <property type="match status" value="1"/>
</dbReference>
<dbReference type="InterPro" id="IPR031656">
    <property type="entry name" value="DAO_C"/>
</dbReference>
<dbReference type="Gene3D" id="3.30.9.10">
    <property type="entry name" value="D-Amino Acid Oxidase, subunit A, domain 2"/>
    <property type="match status" value="1"/>
</dbReference>
<comment type="catalytic activity">
    <reaction evidence="7">
        <text>a quinone + sn-glycerol 3-phosphate = dihydroxyacetone phosphate + a quinol</text>
        <dbReference type="Rhea" id="RHEA:18977"/>
        <dbReference type="ChEBI" id="CHEBI:24646"/>
        <dbReference type="ChEBI" id="CHEBI:57597"/>
        <dbReference type="ChEBI" id="CHEBI:57642"/>
        <dbReference type="ChEBI" id="CHEBI:132124"/>
        <dbReference type="EC" id="1.1.5.3"/>
    </reaction>
</comment>
<accession>A0A4S5ES08</accession>
<reference evidence="11 12" key="1">
    <citation type="submission" date="2019-04" db="EMBL/GenBank/DDBJ databases">
        <title>Draft genome sequences for three unisolated Alnus-infective Frankia Sp+ strains, AgTrS, AiOr and AvVan, the first sequenced Frankia strains able to sporulate in-planta.</title>
        <authorList>
            <person name="Bethencourt L."/>
            <person name="Vautrin F."/>
            <person name="Taib N."/>
            <person name="Dubost A."/>
            <person name="Castro-Garcia L."/>
            <person name="Imbaud O."/>
            <person name="Abrouk D."/>
            <person name="Fournier P."/>
            <person name="Briolay J."/>
            <person name="Nguyen A."/>
            <person name="Normand P."/>
            <person name="Fernandez M.P."/>
            <person name="Brochier-Armanet C."/>
            <person name="Herrera-Belaroussi A."/>
        </authorList>
    </citation>
    <scope>NUCLEOTIDE SEQUENCE [LARGE SCALE GENOMIC DNA]</scope>
    <source>
        <strain evidence="11 12">AvVan</strain>
    </source>
</reference>
<protein>
    <recommendedName>
        <fullName evidence="7">Glycerol-3-phosphate dehydrogenase</fullName>
        <ecNumber evidence="7">1.1.5.3</ecNumber>
    </recommendedName>
</protein>
<dbReference type="InterPro" id="IPR036188">
    <property type="entry name" value="FAD/NAD-bd_sf"/>
</dbReference>
<dbReference type="PANTHER" id="PTHR11985">
    <property type="entry name" value="GLYCEROL-3-PHOSPHATE DEHYDROGENASE"/>
    <property type="match status" value="1"/>
</dbReference>
<gene>
    <name evidence="11" type="ORF">E7Y31_06955</name>
</gene>
<dbReference type="InterPro" id="IPR006076">
    <property type="entry name" value="FAD-dep_OxRdtase"/>
</dbReference>
<keyword evidence="5" id="KW-0274">FAD</keyword>
<evidence type="ECO:0000256" key="4">
    <source>
        <dbReference type="ARBA" id="ARBA00022798"/>
    </source>
</evidence>
<dbReference type="OrthoDB" id="9766796at2"/>
<keyword evidence="3 7" id="KW-0285">Flavoprotein</keyword>
<evidence type="ECO:0000259" key="9">
    <source>
        <dbReference type="Pfam" id="PF01266"/>
    </source>
</evidence>
<sequence>MTAAGWPAPQGDTSLNARRRDRELAATADGEPVDVLVIGGGVTGAGVALDAASRGLSVALAEAHDLAFGTSRWSSKLVHGGLRYLAGGDVAVAWESAVERDILMRHTAPHLVRALPIVTPLTPQVSHSAAALVHTGLRIGDLMRRAAGTPHTVLPGPRRLTAVETLGLAPALRETGLRGGLVYWDGQLVDDARLVVALARTAAGHGARILTRLRVEHIDARAAAGGAATTAARHRGGFEVTARDELTGDEVRLRARTVVNAAGVWAPTLTPGIRLRPSRGTHLVLRSDALKGARGALSVPMPGERNRFALVLPQGDGRVYVGLTDVPVDRVTDIPEPDDSEITELVDVVSAVLAAPLDRADLLGAFAGLRPLLDNRPRLDDSPRSRPGAARPGRTADLSRRHLVRTDRGGLVTVVGGKLTTYRRMAADAVDAAVVAGELSAGPCRTRRLGLVGAAPRSVLAAVAAPRRLVERYGTEAPRVLADADHDPGLLAPIVDGVPVTGAELLFAVRHEGALDPADLLDRRSRIGLVPAERRAALAAATRLFDHAVTR</sequence>
<dbReference type="GO" id="GO:0006071">
    <property type="term" value="P:glycerol metabolic process"/>
    <property type="evidence" value="ECO:0007669"/>
    <property type="project" value="UniProtKB-KW"/>
</dbReference>
<dbReference type="Gene3D" id="1.10.8.870">
    <property type="entry name" value="Alpha-glycerophosphate oxidase, cap domain"/>
    <property type="match status" value="1"/>
</dbReference>
<dbReference type="Pfam" id="PF16901">
    <property type="entry name" value="DAO_C"/>
    <property type="match status" value="1"/>
</dbReference>
<feature type="compositionally biased region" description="Basic and acidic residues" evidence="8">
    <location>
        <begin position="374"/>
        <end position="384"/>
    </location>
</feature>
<evidence type="ECO:0000313" key="12">
    <source>
        <dbReference type="Proteomes" id="UP000305282"/>
    </source>
</evidence>
<keyword evidence="12" id="KW-1185">Reference proteome</keyword>
<dbReference type="Pfam" id="PF01266">
    <property type="entry name" value="DAO"/>
    <property type="match status" value="1"/>
</dbReference>
<dbReference type="InterPro" id="IPR000447">
    <property type="entry name" value="G3P_DH_FAD-dep"/>
</dbReference>